<evidence type="ECO:0000313" key="3">
    <source>
        <dbReference type="Proteomes" id="UP001597371"/>
    </source>
</evidence>
<evidence type="ECO:0000256" key="1">
    <source>
        <dbReference type="SAM" id="Phobius"/>
    </source>
</evidence>
<proteinExistence type="predicted"/>
<sequence length="98" mass="10475">MSDIWLLIALSGLLTYATRFAGHLVLSRFERVPPRLEAALDAVPAAMLVTIVTPVFVDGGWLERIIIIASGFLALRLSVLQTVIVGLLAAALARSAGY</sequence>
<feature type="transmembrane region" description="Helical" evidence="1">
    <location>
        <begin position="43"/>
        <end position="61"/>
    </location>
</feature>
<name>A0ABW5CJ81_9HYPH</name>
<keyword evidence="1" id="KW-0812">Transmembrane</keyword>
<keyword evidence="1" id="KW-1133">Transmembrane helix</keyword>
<gene>
    <name evidence="2" type="ORF">ACFSKQ_07710</name>
</gene>
<dbReference type="Pfam" id="PF05437">
    <property type="entry name" value="AzlD"/>
    <property type="match status" value="1"/>
</dbReference>
<evidence type="ECO:0000313" key="2">
    <source>
        <dbReference type="EMBL" id="MFD2237350.1"/>
    </source>
</evidence>
<accession>A0ABW5CJ81</accession>
<dbReference type="EMBL" id="JBHUIJ010000008">
    <property type="protein sequence ID" value="MFD2237350.1"/>
    <property type="molecule type" value="Genomic_DNA"/>
</dbReference>
<feature type="transmembrane region" description="Helical" evidence="1">
    <location>
        <begin position="73"/>
        <end position="93"/>
    </location>
</feature>
<dbReference type="InterPro" id="IPR008407">
    <property type="entry name" value="Brnchd-chn_aa_trnsp_AzlD"/>
</dbReference>
<dbReference type="Proteomes" id="UP001597371">
    <property type="component" value="Unassembled WGS sequence"/>
</dbReference>
<dbReference type="RefSeq" id="WP_209736961.1">
    <property type="nucleotide sequence ID" value="NZ_CP072611.1"/>
</dbReference>
<keyword evidence="1" id="KW-0472">Membrane</keyword>
<comment type="caution">
    <text evidence="2">The sequence shown here is derived from an EMBL/GenBank/DDBJ whole genome shotgun (WGS) entry which is preliminary data.</text>
</comment>
<organism evidence="2 3">
    <name type="scientific">Aureimonas populi</name>
    <dbReference type="NCBI Taxonomy" id="1701758"/>
    <lineage>
        <taxon>Bacteria</taxon>
        <taxon>Pseudomonadati</taxon>
        <taxon>Pseudomonadota</taxon>
        <taxon>Alphaproteobacteria</taxon>
        <taxon>Hyphomicrobiales</taxon>
        <taxon>Aurantimonadaceae</taxon>
        <taxon>Aureimonas</taxon>
    </lineage>
</organism>
<keyword evidence="3" id="KW-1185">Reference proteome</keyword>
<reference evidence="3" key="1">
    <citation type="journal article" date="2019" name="Int. J. Syst. Evol. Microbiol.">
        <title>The Global Catalogue of Microorganisms (GCM) 10K type strain sequencing project: providing services to taxonomists for standard genome sequencing and annotation.</title>
        <authorList>
            <consortium name="The Broad Institute Genomics Platform"/>
            <consortium name="The Broad Institute Genome Sequencing Center for Infectious Disease"/>
            <person name="Wu L."/>
            <person name="Ma J."/>
        </authorList>
    </citation>
    <scope>NUCLEOTIDE SEQUENCE [LARGE SCALE GENOMIC DNA]</scope>
    <source>
        <strain evidence="3">ZS-35-S2</strain>
    </source>
</reference>
<protein>
    <submittedName>
        <fullName evidence="2">AzlD family protein</fullName>
    </submittedName>
</protein>